<accession>A0A2X2D1C0</accession>
<dbReference type="EMBL" id="UAUF01000011">
    <property type="protein sequence ID" value="SPZ05995.1"/>
    <property type="molecule type" value="Genomic_DNA"/>
</dbReference>
<dbReference type="Gene3D" id="1.20.1530.20">
    <property type="match status" value="1"/>
</dbReference>
<dbReference type="Proteomes" id="UP000250443">
    <property type="component" value="Unassembled WGS sequence"/>
</dbReference>
<keyword evidence="1" id="KW-0812">Transmembrane</keyword>
<dbReference type="RefSeq" id="WP_010798084.1">
    <property type="nucleotide sequence ID" value="NZ_CP069262.1"/>
</dbReference>
<feature type="transmembrane region" description="Helical" evidence="1">
    <location>
        <begin position="285"/>
        <end position="305"/>
    </location>
</feature>
<organism evidence="2 3">
    <name type="scientific">Pseudomonas luteola</name>
    <dbReference type="NCBI Taxonomy" id="47886"/>
    <lineage>
        <taxon>Bacteria</taxon>
        <taxon>Pseudomonadati</taxon>
        <taxon>Pseudomonadota</taxon>
        <taxon>Gammaproteobacteria</taxon>
        <taxon>Pseudomonadales</taxon>
        <taxon>Pseudomonadaceae</taxon>
        <taxon>Pseudomonas</taxon>
    </lineage>
</organism>
<feature type="transmembrane region" description="Helical" evidence="1">
    <location>
        <begin position="233"/>
        <end position="252"/>
    </location>
</feature>
<feature type="transmembrane region" description="Helical" evidence="1">
    <location>
        <begin position="208"/>
        <end position="227"/>
    </location>
</feature>
<dbReference type="InterPro" id="IPR038770">
    <property type="entry name" value="Na+/solute_symporter_sf"/>
</dbReference>
<dbReference type="GO" id="GO:0005886">
    <property type="term" value="C:plasma membrane"/>
    <property type="evidence" value="ECO:0007669"/>
    <property type="project" value="TreeGrafter"/>
</dbReference>
<gene>
    <name evidence="2" type="ORF">NCTC11842_01922</name>
</gene>
<feature type="transmembrane region" description="Helical" evidence="1">
    <location>
        <begin position="37"/>
        <end position="54"/>
    </location>
</feature>
<evidence type="ECO:0000313" key="2">
    <source>
        <dbReference type="EMBL" id="SPZ05995.1"/>
    </source>
</evidence>
<evidence type="ECO:0000313" key="3">
    <source>
        <dbReference type="Proteomes" id="UP000250443"/>
    </source>
</evidence>
<feature type="transmembrane region" description="Helical" evidence="1">
    <location>
        <begin position="66"/>
        <end position="87"/>
    </location>
</feature>
<dbReference type="PANTHER" id="PTHR18640:SF5">
    <property type="entry name" value="SODIUM_BILE ACID COTRANSPORTER 7"/>
    <property type="match status" value="1"/>
</dbReference>
<dbReference type="Pfam" id="PF13593">
    <property type="entry name" value="SBF_like"/>
    <property type="match status" value="1"/>
</dbReference>
<evidence type="ECO:0000256" key="1">
    <source>
        <dbReference type="SAM" id="Phobius"/>
    </source>
</evidence>
<keyword evidence="1" id="KW-0472">Membrane</keyword>
<feature type="transmembrane region" description="Helical" evidence="1">
    <location>
        <begin position="127"/>
        <end position="149"/>
    </location>
</feature>
<sequence length="337" mass="36147">MARPRFLPDNFTLYLIATVTLASIFPCSGAAAGVLNVITNIAIGLLFFLHGAKLSREAIVAGVTHWRLHLLIFCCTFLLFPLLGWALKPLLSPLVTPELYMGVLYMCALPATVQSSIAFVSMGRGNVPAAVCSASASSLIGVFLTPLLVSLLLDTQSSGDTNGMSTLDAITKIFLQLLVPFIAGQILRRWIGGWVDKHKSSLKFVDQGSILLVVYTAFSAAILEGLWSSIPLTALLGLAAVCSVILTLALLITRYTARLLGFNKEDEITVVFCGSKKSLATGVPMAKVLFAGSSMGAILLPIMLFHQIQLMVCAVLSQRYGRREETTASETKVAKAH</sequence>
<feature type="transmembrane region" description="Helical" evidence="1">
    <location>
        <begin position="12"/>
        <end position="31"/>
    </location>
</feature>
<dbReference type="InterPro" id="IPR016833">
    <property type="entry name" value="Put_Na-Bile_cotransptr"/>
</dbReference>
<reference evidence="2 3" key="1">
    <citation type="submission" date="2018-06" db="EMBL/GenBank/DDBJ databases">
        <authorList>
            <consortium name="Pathogen Informatics"/>
            <person name="Doyle S."/>
        </authorList>
    </citation>
    <scope>NUCLEOTIDE SEQUENCE [LARGE SCALE GENOMIC DNA]</scope>
    <source>
        <strain evidence="2 3">NCTC11842</strain>
    </source>
</reference>
<name>A0A2X2D1C0_PSELU</name>
<feature type="transmembrane region" description="Helical" evidence="1">
    <location>
        <begin position="99"/>
        <end position="120"/>
    </location>
</feature>
<keyword evidence="1" id="KW-1133">Transmembrane helix</keyword>
<dbReference type="AlphaFoldDB" id="A0A2X2D1C0"/>
<dbReference type="PIRSF" id="PIRSF026166">
    <property type="entry name" value="UCP026166"/>
    <property type="match status" value="1"/>
</dbReference>
<proteinExistence type="predicted"/>
<protein>
    <submittedName>
        <fullName evidence="2">Bile acid/Na+ symporter family transporter</fullName>
    </submittedName>
</protein>
<dbReference type="PANTHER" id="PTHR18640">
    <property type="entry name" value="SOLUTE CARRIER FAMILY 10 MEMBER 7"/>
    <property type="match status" value="1"/>
</dbReference>
<feature type="transmembrane region" description="Helical" evidence="1">
    <location>
        <begin position="169"/>
        <end position="187"/>
    </location>
</feature>